<evidence type="ECO:0000313" key="2">
    <source>
        <dbReference type="EMBL" id="SNY65445.1"/>
    </source>
</evidence>
<evidence type="ECO:0000313" key="3">
    <source>
        <dbReference type="Proteomes" id="UP000219612"/>
    </source>
</evidence>
<dbReference type="PANTHER" id="PTHR43162:SF1">
    <property type="entry name" value="PRESTALK A DIFFERENTIATION PROTEIN A"/>
    <property type="match status" value="1"/>
</dbReference>
<dbReference type="SUPFAM" id="SSF51735">
    <property type="entry name" value="NAD(P)-binding Rossmann-fold domains"/>
    <property type="match status" value="1"/>
</dbReference>
<accession>A0A285JYQ7</accession>
<gene>
    <name evidence="2" type="ORF">SAMN05421748_12852</name>
</gene>
<dbReference type="EMBL" id="OBDY01000028">
    <property type="protein sequence ID" value="SNY65445.1"/>
    <property type="molecule type" value="Genomic_DNA"/>
</dbReference>
<dbReference type="Proteomes" id="UP000219612">
    <property type="component" value="Unassembled WGS sequence"/>
</dbReference>
<evidence type="ECO:0000259" key="1">
    <source>
        <dbReference type="Pfam" id="PF05368"/>
    </source>
</evidence>
<dbReference type="RefSeq" id="WP_097327319.1">
    <property type="nucleotide sequence ID" value="NZ_OBDY01000028.1"/>
</dbReference>
<protein>
    <submittedName>
        <fullName evidence="2">Uncharacterized conserved protein YbjT, contains NAD(P)-binding and DUF2867 domains</fullName>
    </submittedName>
</protein>
<dbReference type="OrthoDB" id="285016at2"/>
<dbReference type="InterPro" id="IPR008030">
    <property type="entry name" value="NmrA-like"/>
</dbReference>
<dbReference type="InterPro" id="IPR036291">
    <property type="entry name" value="NAD(P)-bd_dom_sf"/>
</dbReference>
<keyword evidence="3" id="KW-1185">Reference proteome</keyword>
<proteinExistence type="predicted"/>
<dbReference type="InterPro" id="IPR051604">
    <property type="entry name" value="Ergot_Alk_Oxidoreductase"/>
</dbReference>
<dbReference type="Gene3D" id="3.40.50.720">
    <property type="entry name" value="NAD(P)-binding Rossmann-like Domain"/>
    <property type="match status" value="1"/>
</dbReference>
<sequence length="258" mass="27103">MTRVLVAGSTGNVGSHLVRELRSRGAEVHTAAEDMHRVDRVYVCAADGPEKVARETAVIDAAAEAGVERVVKLSAMHADPASPLPAYRWHGEIEDHLRKAEVPAVVLRPAFFMTNLLMVAEGVAQSGMLPAPTAGRRIAMIDVRDVAACAAAAILDEGHEGQTYDLTGPSGVTFADVAAAIADATGRPVRSLDLTEEQARPRFEGAGLPGWLATQLAGVFGVIRAGGFERVTGHVEALTGRPARDIGAFARDHAAAFS</sequence>
<name>A0A285JYQ7_9ACTN</name>
<dbReference type="PANTHER" id="PTHR43162">
    <property type="match status" value="1"/>
</dbReference>
<dbReference type="AlphaFoldDB" id="A0A285JYQ7"/>
<feature type="domain" description="NmrA-like" evidence="1">
    <location>
        <begin position="35"/>
        <end position="197"/>
    </location>
</feature>
<dbReference type="Pfam" id="PF05368">
    <property type="entry name" value="NmrA"/>
    <property type="match status" value="1"/>
</dbReference>
<reference evidence="2 3" key="1">
    <citation type="submission" date="2017-09" db="EMBL/GenBank/DDBJ databases">
        <authorList>
            <person name="Ehlers B."/>
            <person name="Leendertz F.H."/>
        </authorList>
    </citation>
    <scope>NUCLEOTIDE SEQUENCE [LARGE SCALE GENOMIC DNA]</scope>
    <source>
        <strain evidence="2 3">CGMCC 4.6857</strain>
    </source>
</reference>
<organism evidence="2 3">
    <name type="scientific">Paractinoplanes atraurantiacus</name>
    <dbReference type="NCBI Taxonomy" id="1036182"/>
    <lineage>
        <taxon>Bacteria</taxon>
        <taxon>Bacillati</taxon>
        <taxon>Actinomycetota</taxon>
        <taxon>Actinomycetes</taxon>
        <taxon>Micromonosporales</taxon>
        <taxon>Micromonosporaceae</taxon>
        <taxon>Paractinoplanes</taxon>
    </lineage>
</organism>